<keyword evidence="1" id="KW-0732">Signal</keyword>
<name>A0ABR4C9K5_9HELO</name>
<accession>A0ABR4C9K5</accession>
<organism evidence="2 3">
    <name type="scientific">Oculimacula yallundae</name>
    <dbReference type="NCBI Taxonomy" id="86028"/>
    <lineage>
        <taxon>Eukaryota</taxon>
        <taxon>Fungi</taxon>
        <taxon>Dikarya</taxon>
        <taxon>Ascomycota</taxon>
        <taxon>Pezizomycotina</taxon>
        <taxon>Leotiomycetes</taxon>
        <taxon>Helotiales</taxon>
        <taxon>Ploettnerulaceae</taxon>
        <taxon>Oculimacula</taxon>
    </lineage>
</organism>
<proteinExistence type="predicted"/>
<protein>
    <submittedName>
        <fullName evidence="2">Uncharacterized protein</fullName>
    </submittedName>
</protein>
<dbReference type="Proteomes" id="UP001595075">
    <property type="component" value="Unassembled WGS sequence"/>
</dbReference>
<evidence type="ECO:0000313" key="2">
    <source>
        <dbReference type="EMBL" id="KAL2066445.1"/>
    </source>
</evidence>
<feature type="chain" id="PRO_5045516929" evidence="1">
    <location>
        <begin position="16"/>
        <end position="223"/>
    </location>
</feature>
<keyword evidence="3" id="KW-1185">Reference proteome</keyword>
<sequence>MIFALLLLASAFVTAEPSPYKLATISKNPNFGLGRRQDAGYSPTQTDCGSGDTCATACGASYIQCASTDDSIHCYDPTIKESCCPDGSGNSCSEGYFCTSDTSGDTWRCPDGMDLVSCAAAYSLTDSLVSQVATAKPTTIPSSTSNFVSAVVTSSSVYSPSSISDKYSYTESSSYTTTATPVSNGTVSSTTTAAGVQFTGGAEHVVAGGMKALALAAGAFLVL</sequence>
<evidence type="ECO:0000313" key="3">
    <source>
        <dbReference type="Proteomes" id="UP001595075"/>
    </source>
</evidence>
<dbReference type="EMBL" id="JAZHXI010000011">
    <property type="protein sequence ID" value="KAL2066445.1"/>
    <property type="molecule type" value="Genomic_DNA"/>
</dbReference>
<comment type="caution">
    <text evidence="2">The sequence shown here is derived from an EMBL/GenBank/DDBJ whole genome shotgun (WGS) entry which is preliminary data.</text>
</comment>
<reference evidence="2 3" key="1">
    <citation type="journal article" date="2024" name="Commun. Biol.">
        <title>Comparative genomic analysis of thermophilic fungi reveals convergent evolutionary adaptations and gene losses.</title>
        <authorList>
            <person name="Steindorff A.S."/>
            <person name="Aguilar-Pontes M.V."/>
            <person name="Robinson A.J."/>
            <person name="Andreopoulos B."/>
            <person name="LaButti K."/>
            <person name="Kuo A."/>
            <person name="Mondo S."/>
            <person name="Riley R."/>
            <person name="Otillar R."/>
            <person name="Haridas S."/>
            <person name="Lipzen A."/>
            <person name="Grimwood J."/>
            <person name="Schmutz J."/>
            <person name="Clum A."/>
            <person name="Reid I.D."/>
            <person name="Moisan M.C."/>
            <person name="Butler G."/>
            <person name="Nguyen T.T.M."/>
            <person name="Dewar K."/>
            <person name="Conant G."/>
            <person name="Drula E."/>
            <person name="Henrissat B."/>
            <person name="Hansel C."/>
            <person name="Singer S."/>
            <person name="Hutchinson M.I."/>
            <person name="de Vries R.P."/>
            <person name="Natvig D.O."/>
            <person name="Powell A.J."/>
            <person name="Tsang A."/>
            <person name="Grigoriev I.V."/>
        </authorList>
    </citation>
    <scope>NUCLEOTIDE SEQUENCE [LARGE SCALE GENOMIC DNA]</scope>
    <source>
        <strain evidence="2 3">CBS 494.80</strain>
    </source>
</reference>
<feature type="signal peptide" evidence="1">
    <location>
        <begin position="1"/>
        <end position="15"/>
    </location>
</feature>
<gene>
    <name evidence="2" type="ORF">VTL71DRAFT_2516</name>
</gene>
<evidence type="ECO:0000256" key="1">
    <source>
        <dbReference type="SAM" id="SignalP"/>
    </source>
</evidence>